<sequence length="705" mass="79593">MEFLPVDQLNVDQRVIEVIKSRGITKLNPVQSEAVKKGLLEGRRLLVTTPTGSGKTLIAELGMISRILDEGGKAVYVTPLRALTSEKFATLKDWERLNLKVGMSSGDYDTDDEWLRDYDIVVTTYEKLDSLWRHRPSWLKEVTYYVLDELHYLNDSERGPVVESVAVRAKKRNLLALSATVSNYKEIASWLNAEPIATNWRPVPLKEGVILEDKKGCTVIFQDNTVLTLRGSDAITSYTLHVVKNGGQVLVFRNSRKTAETTAKKLAVAMEEVDLNDKELLEVSKKFKEVEDGGEGERELLSELALRGVAFHHAGLSKGLRDVIEASFRERKLKVIVATPTLAAGVNLPARAVIVGDIYRFNRRLIGYQEELSVMEYKQMSGRAGRPGFDEYGESLIVVRDRKNVERVMKKYILSDPEPIESKLGNESSFYKFVLGLLASEGTLSEEELMDFVNQTLLDKEIARNYFQSGIEWLNENGFVEGEERLRLTTFGRRVSDLYVNPFTAKVVRDYLSGSEVGCSLAYLHLLAYTPDGPSLGVSKSEEDRLLDEVYCPLFVDEPEDYDEFYNFLSAAKVALIMNDWIDEVDEDVILQRYQIGSGDLRNLVETMDWLSYSGYHIAKVIGREDHYDNLLTLNKRVKDGIKEELIPLVQIPGVGRKRARLLYSNGIKRPEDVIMNVEKVKGLLGQKLGEKVAKEAARIIAGVR</sequence>
<gene>
    <name evidence="1" type="primary">hel308</name>
    <name evidence="1" type="ORF">TQ35_0005485</name>
</gene>
<protein>
    <submittedName>
        <fullName evidence="1">ATP-dependent DNA helicase Hel308</fullName>
        <ecNumber evidence="1">3.6.4.12</ecNumber>
    </submittedName>
</protein>
<comment type="caution">
    <text evidence="1">The sequence shown here is derived from an EMBL/GenBank/DDBJ whole genome shotgun (WGS) entry which is preliminary data.</text>
</comment>
<keyword evidence="1" id="KW-0067">ATP-binding</keyword>
<keyword evidence="1" id="KW-0547">Nucleotide-binding</keyword>
<dbReference type="Proteomes" id="UP000053480">
    <property type="component" value="Unassembled WGS sequence"/>
</dbReference>
<name>A0ACC6TPD1_9CREN</name>
<evidence type="ECO:0000313" key="2">
    <source>
        <dbReference type="Proteomes" id="UP000053480"/>
    </source>
</evidence>
<proteinExistence type="predicted"/>
<accession>A0ACC6TPD1</accession>
<dbReference type="EMBL" id="JZWS03000006">
    <property type="protein sequence ID" value="MEW9491638.1"/>
    <property type="molecule type" value="Genomic_DNA"/>
</dbReference>
<dbReference type="EC" id="3.6.4.12" evidence="1"/>
<keyword evidence="1" id="KW-0378">Hydrolase</keyword>
<organism evidence="1 2">
    <name type="scientific">Candidatus Aramenus sulfurataquae</name>
    <dbReference type="NCBI Taxonomy" id="1326980"/>
    <lineage>
        <taxon>Archaea</taxon>
        <taxon>Thermoproteota</taxon>
        <taxon>Thermoprotei</taxon>
        <taxon>Sulfolobales</taxon>
        <taxon>Sulfolobaceae</taxon>
        <taxon>Candidatus Aramenus</taxon>
    </lineage>
</organism>
<reference evidence="1" key="1">
    <citation type="submission" date="2024-07" db="EMBL/GenBank/DDBJ databases">
        <title>Metagenome and Metagenome-Assembled Genomes of Archaea from a hot spring from the geothermal field of Los Azufres, Mexico.</title>
        <authorList>
            <person name="Marin-Paredes R."/>
            <person name="Martinez-Romero E."/>
            <person name="Servin-Garciduenas L.E."/>
        </authorList>
    </citation>
    <scope>NUCLEOTIDE SEQUENCE</scope>
    <source>
        <strain evidence="1">AZ1-454</strain>
    </source>
</reference>
<keyword evidence="1" id="KW-0347">Helicase</keyword>
<evidence type="ECO:0000313" key="1">
    <source>
        <dbReference type="EMBL" id="MEW9491638.1"/>
    </source>
</evidence>